<dbReference type="STRING" id="1111454.HMPREF1250_1431"/>
<sequence length="69" mass="7959">MEIRIDEDVRRGAAAVFERLGLSEEEAVTLFYKRTIAAGRLPFGAAGTESKEKVRRKRMNERFAEWDAR</sequence>
<dbReference type="EMBL" id="AWXA01000037">
    <property type="protein sequence ID" value="ERT59219.1"/>
    <property type="molecule type" value="Genomic_DNA"/>
</dbReference>
<reference evidence="1 2" key="1">
    <citation type="submission" date="2013-09" db="EMBL/GenBank/DDBJ databases">
        <authorList>
            <person name="Durkin A.S."/>
            <person name="Haft D.R."/>
            <person name="McCorrison J."/>
            <person name="Torralba M."/>
            <person name="Gillis M."/>
            <person name="Haft D.H."/>
            <person name="Methe B."/>
            <person name="Sutton G."/>
            <person name="Nelson K.E."/>
        </authorList>
    </citation>
    <scope>NUCLEOTIDE SEQUENCE [LARGE SCALE GENOMIC DNA]</scope>
    <source>
        <strain evidence="1 2">BV3C16-1</strain>
    </source>
</reference>
<organism evidence="1 2">
    <name type="scientific">Megasphaera vaginalis</name>
    <name type="common">ex Srinivasan et al. 2021</name>
    <dbReference type="NCBI Taxonomy" id="1111454"/>
    <lineage>
        <taxon>Bacteria</taxon>
        <taxon>Bacillati</taxon>
        <taxon>Bacillota</taxon>
        <taxon>Negativicutes</taxon>
        <taxon>Veillonellales</taxon>
        <taxon>Veillonellaceae</taxon>
        <taxon>Megasphaera</taxon>
    </lineage>
</organism>
<comment type="caution">
    <text evidence="1">The sequence shown here is derived from an EMBL/GenBank/DDBJ whole genome shotgun (WGS) entry which is preliminary data.</text>
</comment>
<dbReference type="InterPro" id="IPR013321">
    <property type="entry name" value="Arc_rbn_hlx_hlx"/>
</dbReference>
<dbReference type="Gene3D" id="1.10.1220.10">
    <property type="entry name" value="Met repressor-like"/>
    <property type="match status" value="1"/>
</dbReference>
<dbReference type="AlphaFoldDB" id="U7UK07"/>
<dbReference type="GO" id="GO:0006355">
    <property type="term" value="P:regulation of DNA-templated transcription"/>
    <property type="evidence" value="ECO:0007669"/>
    <property type="project" value="InterPro"/>
</dbReference>
<keyword evidence="2" id="KW-1185">Reference proteome</keyword>
<dbReference type="RefSeq" id="WP_023053846.1">
    <property type="nucleotide sequence ID" value="NZ_AWXA01000037.1"/>
</dbReference>
<dbReference type="Pfam" id="PF04221">
    <property type="entry name" value="RelB"/>
    <property type="match status" value="1"/>
</dbReference>
<dbReference type="PATRIC" id="fig|1111454.3.peg.1356"/>
<proteinExistence type="predicted"/>
<protein>
    <submittedName>
        <fullName evidence="1">RelB antitoxin</fullName>
    </submittedName>
</protein>
<name>U7UK07_9FIRM</name>
<gene>
    <name evidence="1" type="ORF">HMPREF1250_1431</name>
</gene>
<evidence type="ECO:0000313" key="2">
    <source>
        <dbReference type="Proteomes" id="UP000017090"/>
    </source>
</evidence>
<dbReference type="InterPro" id="IPR007337">
    <property type="entry name" value="RelB/DinJ"/>
</dbReference>
<dbReference type="eggNOG" id="COG3077">
    <property type="taxonomic scope" value="Bacteria"/>
</dbReference>
<evidence type="ECO:0000313" key="1">
    <source>
        <dbReference type="EMBL" id="ERT59219.1"/>
    </source>
</evidence>
<dbReference type="Proteomes" id="UP000017090">
    <property type="component" value="Unassembled WGS sequence"/>
</dbReference>
<accession>U7UK07</accession>